<evidence type="ECO:0000313" key="3">
    <source>
        <dbReference type="RefSeq" id="XP_004393276.1"/>
    </source>
</evidence>
<dbReference type="Proteomes" id="UP000245340">
    <property type="component" value="Unplaced"/>
</dbReference>
<dbReference type="InterPro" id="IPR032675">
    <property type="entry name" value="LRR_dom_sf"/>
</dbReference>
<dbReference type="PANTHER" id="PTHR24109:SF3">
    <property type="entry name" value="LEUCINE-RICH REPEAT-CONTAINING PROTEIN 31"/>
    <property type="match status" value="1"/>
</dbReference>
<dbReference type="PANTHER" id="PTHR24109">
    <property type="entry name" value="LEUCINE-RICH REPEAT-CONTAINING PROTEIN 31"/>
    <property type="match status" value="1"/>
</dbReference>
<organism evidence="2 3">
    <name type="scientific">Odobenus rosmarus divergens</name>
    <name type="common">Pacific walrus</name>
    <dbReference type="NCBI Taxonomy" id="9708"/>
    <lineage>
        <taxon>Eukaryota</taxon>
        <taxon>Metazoa</taxon>
        <taxon>Chordata</taxon>
        <taxon>Craniata</taxon>
        <taxon>Vertebrata</taxon>
        <taxon>Euteleostomi</taxon>
        <taxon>Mammalia</taxon>
        <taxon>Eutheria</taxon>
        <taxon>Laurasiatheria</taxon>
        <taxon>Carnivora</taxon>
        <taxon>Caniformia</taxon>
        <taxon>Pinnipedia</taxon>
        <taxon>Odobenidae</taxon>
        <taxon>Odobenus</taxon>
    </lineage>
</organism>
<feature type="compositionally biased region" description="Polar residues" evidence="1">
    <location>
        <begin position="43"/>
        <end position="68"/>
    </location>
</feature>
<accession>A0A2U3VEY7</accession>
<evidence type="ECO:0000313" key="2">
    <source>
        <dbReference type="Proteomes" id="UP000245340"/>
    </source>
</evidence>
<feature type="region of interest" description="Disordered" evidence="1">
    <location>
        <begin position="1"/>
        <end position="72"/>
    </location>
</feature>
<evidence type="ECO:0000256" key="1">
    <source>
        <dbReference type="SAM" id="MobiDB-lite"/>
    </source>
</evidence>
<dbReference type="GeneID" id="101386726"/>
<dbReference type="RefSeq" id="XP_004393276.1">
    <property type="nucleotide sequence ID" value="XM_004393219.1"/>
</dbReference>
<protein>
    <submittedName>
        <fullName evidence="3">Leucine-rich repeat-containing protein 31 isoform X3</fullName>
    </submittedName>
</protein>
<reference evidence="3" key="1">
    <citation type="submission" date="2025-08" db="UniProtKB">
        <authorList>
            <consortium name="RefSeq"/>
        </authorList>
    </citation>
    <scope>IDENTIFICATION</scope>
</reference>
<dbReference type="SMART" id="SM00368">
    <property type="entry name" value="LRR_RI"/>
    <property type="match status" value="7"/>
</dbReference>
<proteinExistence type="predicted"/>
<keyword evidence="2" id="KW-1185">Reference proteome</keyword>
<dbReference type="CTD" id="79782"/>
<name>A0A2U3VEY7_ODORO</name>
<dbReference type="Gene3D" id="3.80.10.10">
    <property type="entry name" value="Ribonuclease Inhibitor"/>
    <property type="match status" value="3"/>
</dbReference>
<dbReference type="InterPro" id="IPR042419">
    <property type="entry name" value="LRC31"/>
</dbReference>
<sequence length="448" mass="49190">MSQTRKKNSSDGETKPRTSFVNKFLRGSKLMSSKAESRKESNDLATTDFQPSNDAQKTATLDTAQPLTSDEDWGSRMEKNEQFLQKLGRTAVDKCLDLNNCRLTAADVREVVALLPFLPDLEKLDISWNDSVGGNLHSVTQQMHLVSKLKILRLGSCRLTTDDVRALGEALKVILELKELNLSWNSEVGGNLPLTLQKFQEGSKLQMLELVDCDLTSEDGAFVGQLLPMMQNLEVLDLSINRNIGASLNSIAQGLKSTSNLKVLKLHSCGLSQESVRLLDAAFRSLCELKKLDLSCNRELGGGFEDSSAQLATLEHLEVLDLHQCSLTADDVMSLTQVIPLLSSLQELDLSANKKMGSSSENLLSRLRFLPALKSLLINSCALESETFTALAEASTYLPALEIFDLSWNKCVGGNLKLLLETLKFLASLRVLRLSSCGLVTEDVALLV</sequence>
<dbReference type="AlphaFoldDB" id="A0A2U3VEY7"/>
<dbReference type="SUPFAM" id="SSF52047">
    <property type="entry name" value="RNI-like"/>
    <property type="match status" value="1"/>
</dbReference>
<gene>
    <name evidence="3" type="primary">LRRC31</name>
</gene>